<dbReference type="PANTHER" id="PTHR43775:SF48">
    <property type="entry name" value="HIGHLY REDUCING POLYKETIDE SYNTHASE SDGA"/>
    <property type="match status" value="1"/>
</dbReference>
<evidence type="ECO:0000256" key="5">
    <source>
        <dbReference type="PROSITE-ProRule" id="PRU01363"/>
    </source>
</evidence>
<dbReference type="InterPro" id="IPR036736">
    <property type="entry name" value="ACP-like_sf"/>
</dbReference>
<dbReference type="PANTHER" id="PTHR43775">
    <property type="entry name" value="FATTY ACID SYNTHASE"/>
    <property type="match status" value="1"/>
</dbReference>
<dbReference type="PROSITE" id="PS50075">
    <property type="entry name" value="CARRIER"/>
    <property type="match status" value="1"/>
</dbReference>
<dbReference type="GO" id="GO:0004312">
    <property type="term" value="F:fatty acid synthase activity"/>
    <property type="evidence" value="ECO:0007669"/>
    <property type="project" value="TreeGrafter"/>
</dbReference>
<reference evidence="8 9" key="1">
    <citation type="submission" date="2016-12" db="EMBL/GenBank/DDBJ databases">
        <title>The genomes of Aspergillus section Nigri reveals drivers in fungal speciation.</title>
        <authorList>
            <consortium name="DOE Joint Genome Institute"/>
            <person name="Vesth T.C."/>
            <person name="Nybo J."/>
            <person name="Theobald S."/>
            <person name="Brandl J."/>
            <person name="Frisvad J.C."/>
            <person name="Nielsen K.F."/>
            <person name="Lyhne E.K."/>
            <person name="Kogle M.E."/>
            <person name="Kuo A."/>
            <person name="Riley R."/>
            <person name="Clum A."/>
            <person name="Nolan M."/>
            <person name="Lipzen A."/>
            <person name="Salamov A."/>
            <person name="Henrissat B."/>
            <person name="Wiebenga A."/>
            <person name="De Vries R.P."/>
            <person name="Grigoriev I.V."/>
            <person name="Mortensen U.H."/>
            <person name="Andersen M.R."/>
            <person name="Baker S.E."/>
        </authorList>
    </citation>
    <scope>NUCLEOTIDE SEQUENCE [LARGE SCALE GENOMIC DNA]</scope>
    <source>
        <strain evidence="8 9">CBS 117.55</strain>
    </source>
</reference>
<sequence length="367" mass="39079">MEHVSGVDAIVEVGPHAALQGPTLQTLSTIQPEHADMPYISLANRKYGGVEALALAVGSFCAYLGGRVLDISSYVRLFSPARDLIYLPDYSAVPRLSDAYIHLPLPVHPLLGATSPETGEGEWRWRNCLRPHDLECLDAYRVQSQTVFPATGYITMALEASQAMTGRRSIRPMDIHGLAIDRTMTIPDDTLGVEMLFTLSQLDVTLGAQKSTLLPPKGSTVSGMRPVDSDHFYDELSKIMGGSGHERPGSVPQCALVPQPQDVAIVAGAANSSHVAEIIADGFRGKLRHKLHLPGDSALAGTTLLTEVGVDSLVAVDLRMWFVKELGVDVPVLQLLGGSSIDVLAGGAADRLDPGLVPLIQTALAAA</sequence>
<dbReference type="InterPro" id="IPR009081">
    <property type="entry name" value="PP-bd_ACP"/>
</dbReference>
<gene>
    <name evidence="8" type="ORF">BO70DRAFT_395079</name>
</gene>
<dbReference type="RefSeq" id="XP_025400499.1">
    <property type="nucleotide sequence ID" value="XM_025546509.1"/>
</dbReference>
<dbReference type="SMART" id="SM00826">
    <property type="entry name" value="PKS_DH"/>
    <property type="match status" value="1"/>
</dbReference>
<proteinExistence type="predicted"/>
<evidence type="ECO:0000256" key="3">
    <source>
        <dbReference type="ARBA" id="ARBA00022679"/>
    </source>
</evidence>
<dbReference type="Pfam" id="PF00550">
    <property type="entry name" value="PP-binding"/>
    <property type="match status" value="1"/>
</dbReference>
<dbReference type="Gene3D" id="3.10.129.110">
    <property type="entry name" value="Polyketide synthase dehydratase"/>
    <property type="match status" value="1"/>
</dbReference>
<dbReference type="GeneID" id="37068746"/>
<organism evidence="8 9">
    <name type="scientific">Aspergillus heteromorphus CBS 117.55</name>
    <dbReference type="NCBI Taxonomy" id="1448321"/>
    <lineage>
        <taxon>Eukaryota</taxon>
        <taxon>Fungi</taxon>
        <taxon>Dikarya</taxon>
        <taxon>Ascomycota</taxon>
        <taxon>Pezizomycotina</taxon>
        <taxon>Eurotiomycetes</taxon>
        <taxon>Eurotiomycetidae</taxon>
        <taxon>Eurotiales</taxon>
        <taxon>Aspergillaceae</taxon>
        <taxon>Aspergillus</taxon>
        <taxon>Aspergillus subgen. Circumdati</taxon>
    </lineage>
</organism>
<dbReference type="InterPro" id="IPR006162">
    <property type="entry name" value="Ppantetheine_attach_site"/>
</dbReference>
<keyword evidence="4" id="KW-0511">Multifunctional enzyme</keyword>
<dbReference type="InterPro" id="IPR001227">
    <property type="entry name" value="Ac_transferase_dom_sf"/>
</dbReference>
<name>A0A317WLL6_9EURO</name>
<comment type="caution">
    <text evidence="8">The sequence shown here is derived from an EMBL/GenBank/DDBJ whole genome shotgun (WGS) entry which is preliminary data.</text>
</comment>
<evidence type="ECO:0000256" key="1">
    <source>
        <dbReference type="ARBA" id="ARBA00022450"/>
    </source>
</evidence>
<dbReference type="OrthoDB" id="4510909at2759"/>
<dbReference type="InterPro" id="IPR049552">
    <property type="entry name" value="PKS_DH_N"/>
</dbReference>
<dbReference type="GO" id="GO:0006633">
    <property type="term" value="P:fatty acid biosynthetic process"/>
    <property type="evidence" value="ECO:0007669"/>
    <property type="project" value="TreeGrafter"/>
</dbReference>
<dbReference type="InterPro" id="IPR020807">
    <property type="entry name" value="PKS_DH"/>
</dbReference>
<protein>
    <submittedName>
        <fullName evidence="8">Uncharacterized protein</fullName>
    </submittedName>
</protein>
<dbReference type="Pfam" id="PF21089">
    <property type="entry name" value="PKS_DH_N"/>
    <property type="match status" value="1"/>
</dbReference>
<evidence type="ECO:0000259" key="6">
    <source>
        <dbReference type="PROSITE" id="PS50075"/>
    </source>
</evidence>
<dbReference type="Proteomes" id="UP000247233">
    <property type="component" value="Unassembled WGS sequence"/>
</dbReference>
<evidence type="ECO:0000259" key="7">
    <source>
        <dbReference type="PROSITE" id="PS52019"/>
    </source>
</evidence>
<feature type="region of interest" description="N-terminal hotdog fold" evidence="5">
    <location>
        <begin position="108"/>
        <end position="243"/>
    </location>
</feature>
<dbReference type="InterPro" id="IPR020806">
    <property type="entry name" value="PKS_PP-bd"/>
</dbReference>
<evidence type="ECO:0000313" key="8">
    <source>
        <dbReference type="EMBL" id="PWY85947.1"/>
    </source>
</evidence>
<dbReference type="Gene3D" id="1.10.1200.10">
    <property type="entry name" value="ACP-like"/>
    <property type="match status" value="1"/>
</dbReference>
<dbReference type="SMART" id="SM00823">
    <property type="entry name" value="PKS_PP"/>
    <property type="match status" value="1"/>
</dbReference>
<dbReference type="Gene3D" id="3.40.366.10">
    <property type="entry name" value="Malonyl-Coenzyme A Acyl Carrier Protein, domain 2"/>
    <property type="match status" value="1"/>
</dbReference>
<keyword evidence="1" id="KW-0596">Phosphopantetheine</keyword>
<feature type="domain" description="PKS/mFAS DH" evidence="7">
    <location>
        <begin position="108"/>
        <end position="367"/>
    </location>
</feature>
<evidence type="ECO:0000256" key="2">
    <source>
        <dbReference type="ARBA" id="ARBA00022553"/>
    </source>
</evidence>
<keyword evidence="3" id="KW-0808">Transferase</keyword>
<dbReference type="VEuPathDB" id="FungiDB:BO70DRAFT_395079"/>
<dbReference type="InterPro" id="IPR050091">
    <property type="entry name" value="PKS_NRPS_Biosynth_Enz"/>
</dbReference>
<feature type="domain" description="Carrier" evidence="6">
    <location>
        <begin position="277"/>
        <end position="352"/>
    </location>
</feature>
<dbReference type="SUPFAM" id="SSF47336">
    <property type="entry name" value="ACP-like"/>
    <property type="match status" value="1"/>
</dbReference>
<dbReference type="InterPro" id="IPR042104">
    <property type="entry name" value="PKS_dehydratase_sf"/>
</dbReference>
<comment type="caution">
    <text evidence="5">Lacks conserved residue(s) required for the propagation of feature annotation.</text>
</comment>
<dbReference type="PROSITE" id="PS00012">
    <property type="entry name" value="PHOSPHOPANTETHEINE"/>
    <property type="match status" value="1"/>
</dbReference>
<dbReference type="EMBL" id="MSFL01000008">
    <property type="protein sequence ID" value="PWY85947.1"/>
    <property type="molecule type" value="Genomic_DNA"/>
</dbReference>
<dbReference type="GO" id="GO:0044550">
    <property type="term" value="P:secondary metabolite biosynthetic process"/>
    <property type="evidence" value="ECO:0007669"/>
    <property type="project" value="TreeGrafter"/>
</dbReference>
<keyword evidence="9" id="KW-1185">Reference proteome</keyword>
<evidence type="ECO:0000313" key="9">
    <source>
        <dbReference type="Proteomes" id="UP000247233"/>
    </source>
</evidence>
<feature type="region of interest" description="C-terminal hotdog fold" evidence="5">
    <location>
        <begin position="273"/>
        <end position="367"/>
    </location>
</feature>
<dbReference type="PROSITE" id="PS52019">
    <property type="entry name" value="PKS_MFAS_DH"/>
    <property type="match status" value="1"/>
</dbReference>
<dbReference type="GO" id="GO:0031177">
    <property type="term" value="F:phosphopantetheine binding"/>
    <property type="evidence" value="ECO:0007669"/>
    <property type="project" value="InterPro"/>
</dbReference>
<accession>A0A317WLL6</accession>
<dbReference type="STRING" id="1448321.A0A317WLL6"/>
<keyword evidence="2" id="KW-0597">Phosphoprotein</keyword>
<evidence type="ECO:0000256" key="4">
    <source>
        <dbReference type="ARBA" id="ARBA00023268"/>
    </source>
</evidence>
<dbReference type="AlphaFoldDB" id="A0A317WLL6"/>
<dbReference type="InterPro" id="IPR049900">
    <property type="entry name" value="PKS_mFAS_DH"/>
</dbReference>